<dbReference type="AlphaFoldDB" id="A0AAD0AEQ6"/>
<dbReference type="Proteomes" id="UP000224056">
    <property type="component" value="Chromosome"/>
</dbReference>
<dbReference type="RefSeq" id="WP_015022289.1">
    <property type="nucleotide sequence ID" value="NZ_CP017696.1"/>
</dbReference>
<proteinExistence type="predicted"/>
<gene>
    <name evidence="1" type="ORF">BA20089_05695</name>
</gene>
<protein>
    <submittedName>
        <fullName evidence="1">Uncharacterized protein</fullName>
    </submittedName>
</protein>
<organism evidence="1 2">
    <name type="scientific">Bifidobacterium asteroides DSM 20089</name>
    <dbReference type="NCBI Taxonomy" id="1437594"/>
    <lineage>
        <taxon>Bacteria</taxon>
        <taxon>Bacillati</taxon>
        <taxon>Actinomycetota</taxon>
        <taxon>Actinomycetes</taxon>
        <taxon>Bifidobacteriales</taxon>
        <taxon>Bifidobacteriaceae</taxon>
        <taxon>Bifidobacterium</taxon>
    </lineage>
</organism>
<dbReference type="EMBL" id="CP017696">
    <property type="protein sequence ID" value="ATO41671.1"/>
    <property type="molecule type" value="Genomic_DNA"/>
</dbReference>
<sequence length="59" mass="6479">MFPAILDDWLNRLIGGRGPDKLLFTGSFHGYMKSVSPKDGGKWFARACDAAGLKTDDHP</sequence>
<reference evidence="1 2" key="1">
    <citation type="submission" date="2016-10" db="EMBL/GenBank/DDBJ databases">
        <title>The whole genome sequencing and assembly of B. asteroides DSM 20089 strain.</title>
        <authorList>
            <person name="Lee Y.-J."/>
            <person name="Park M.-K."/>
            <person name="Yi H."/>
            <person name="Bahn Y.-S."/>
            <person name="Kim J.F."/>
            <person name="Lee D.-W."/>
        </authorList>
    </citation>
    <scope>NUCLEOTIDE SEQUENCE [LARGE SCALE GENOMIC DNA]</scope>
    <source>
        <strain evidence="1 2">DSM 20089</strain>
    </source>
</reference>
<dbReference type="GeneID" id="93050867"/>
<evidence type="ECO:0000313" key="2">
    <source>
        <dbReference type="Proteomes" id="UP000224056"/>
    </source>
</evidence>
<evidence type="ECO:0000313" key="1">
    <source>
        <dbReference type="EMBL" id="ATO41671.1"/>
    </source>
</evidence>
<name>A0AAD0AEQ6_9BIFI</name>
<accession>A0AAD0AEQ6</accession>